<dbReference type="VEuPathDB" id="FungiDB:NFIA_009260"/>
<dbReference type="InterPro" id="IPR001509">
    <property type="entry name" value="Epimerase_deHydtase"/>
</dbReference>
<dbReference type="RefSeq" id="XP_001264144.1">
    <property type="nucleotide sequence ID" value="XM_001264143.1"/>
</dbReference>
<keyword evidence="5" id="KW-1185">Reference proteome</keyword>
<comment type="similarity">
    <text evidence="2">Belongs to the NAD(P)-dependent epimerase/dehydratase family. Dihydroflavonol-4-reductase subfamily.</text>
</comment>
<dbReference type="AlphaFoldDB" id="A1D1F4"/>
<dbReference type="OMA" id="ESWNEIS"/>
<evidence type="ECO:0000259" key="3">
    <source>
        <dbReference type="Pfam" id="PF01370"/>
    </source>
</evidence>
<keyword evidence="1" id="KW-0560">Oxidoreductase</keyword>
<accession>A1D1F4</accession>
<dbReference type="Proteomes" id="UP000006702">
    <property type="component" value="Unassembled WGS sequence"/>
</dbReference>
<evidence type="ECO:0000313" key="4">
    <source>
        <dbReference type="EMBL" id="EAW22247.1"/>
    </source>
</evidence>
<evidence type="ECO:0000256" key="2">
    <source>
        <dbReference type="ARBA" id="ARBA00023445"/>
    </source>
</evidence>
<protein>
    <recommendedName>
        <fullName evidence="3">NAD-dependent epimerase/dehydratase domain-containing protein</fullName>
    </recommendedName>
</protein>
<sequence length="151" mass="16542">MARVLLTGGNGFLGSHVLGLLLDRGYSVVTTVRSLEKAEQIRECHHLHASTTQLRVIIVPDFTSAGAFDECFKSDAPLDVVIHTASPFRYSITDIQRELLNPAIGGTVALLEAVRKSAPSVKKVVRFPHRSEMKQTYLASVPEVVLTNCRS</sequence>
<dbReference type="HOGENOM" id="CLU_007383_9_4_1"/>
<dbReference type="OrthoDB" id="2735536at2759"/>
<dbReference type="GO" id="GO:0016616">
    <property type="term" value="F:oxidoreductase activity, acting on the CH-OH group of donors, NAD or NADP as acceptor"/>
    <property type="evidence" value="ECO:0007669"/>
    <property type="project" value="TreeGrafter"/>
</dbReference>
<dbReference type="Gene3D" id="3.40.50.720">
    <property type="entry name" value="NAD(P)-binding Rossmann-like Domain"/>
    <property type="match status" value="1"/>
</dbReference>
<evidence type="ECO:0000313" key="5">
    <source>
        <dbReference type="Proteomes" id="UP000006702"/>
    </source>
</evidence>
<reference evidence="5" key="1">
    <citation type="journal article" date="2008" name="PLoS Genet.">
        <title>Genomic islands in the pathogenic filamentous fungus Aspergillus fumigatus.</title>
        <authorList>
            <person name="Fedorova N.D."/>
            <person name="Khaldi N."/>
            <person name="Joardar V.S."/>
            <person name="Maiti R."/>
            <person name="Amedeo P."/>
            <person name="Anderson M.J."/>
            <person name="Crabtree J."/>
            <person name="Silva J.C."/>
            <person name="Badger J.H."/>
            <person name="Albarraq A."/>
            <person name="Angiuoli S."/>
            <person name="Bussey H."/>
            <person name="Bowyer P."/>
            <person name="Cotty P.J."/>
            <person name="Dyer P.S."/>
            <person name="Egan A."/>
            <person name="Galens K."/>
            <person name="Fraser-Liggett C.M."/>
            <person name="Haas B.J."/>
            <person name="Inman J.M."/>
            <person name="Kent R."/>
            <person name="Lemieux S."/>
            <person name="Malavazi I."/>
            <person name="Orvis J."/>
            <person name="Roemer T."/>
            <person name="Ronning C.M."/>
            <person name="Sundaram J.P."/>
            <person name="Sutton G."/>
            <person name="Turner G."/>
            <person name="Venter J.C."/>
            <person name="White O.R."/>
            <person name="Whitty B.R."/>
            <person name="Youngman P."/>
            <person name="Wolfe K.H."/>
            <person name="Goldman G.H."/>
            <person name="Wortman J.R."/>
            <person name="Jiang B."/>
            <person name="Denning D.W."/>
            <person name="Nierman W.C."/>
        </authorList>
    </citation>
    <scope>NUCLEOTIDE SEQUENCE [LARGE SCALE GENOMIC DNA]</scope>
    <source>
        <strain evidence="5">ATCC 1020 / DSM 3700 / CBS 544.65 / FGSC A1164 / JCM 1740 / NRRL 181 / WB 181</strain>
    </source>
</reference>
<evidence type="ECO:0000256" key="1">
    <source>
        <dbReference type="ARBA" id="ARBA00023002"/>
    </source>
</evidence>
<dbReference type="InterPro" id="IPR036291">
    <property type="entry name" value="NAD(P)-bd_dom_sf"/>
</dbReference>
<proteinExistence type="inferred from homology"/>
<dbReference type="InterPro" id="IPR050425">
    <property type="entry name" value="NAD(P)_dehydrat-like"/>
</dbReference>
<dbReference type="Pfam" id="PF01370">
    <property type="entry name" value="Epimerase"/>
    <property type="match status" value="1"/>
</dbReference>
<dbReference type="eggNOG" id="KOG1502">
    <property type="taxonomic scope" value="Eukaryota"/>
</dbReference>
<organism evidence="4 5">
    <name type="scientific">Neosartorya fischeri (strain ATCC 1020 / DSM 3700 / CBS 544.65 / FGSC A1164 / JCM 1740 / NRRL 181 / WB 181)</name>
    <name type="common">Aspergillus fischerianus</name>
    <dbReference type="NCBI Taxonomy" id="331117"/>
    <lineage>
        <taxon>Eukaryota</taxon>
        <taxon>Fungi</taxon>
        <taxon>Dikarya</taxon>
        <taxon>Ascomycota</taxon>
        <taxon>Pezizomycotina</taxon>
        <taxon>Eurotiomycetes</taxon>
        <taxon>Eurotiomycetidae</taxon>
        <taxon>Eurotiales</taxon>
        <taxon>Aspergillaceae</taxon>
        <taxon>Aspergillus</taxon>
        <taxon>Aspergillus subgen. Fumigati</taxon>
    </lineage>
</organism>
<gene>
    <name evidence="4" type="ORF">NFIA_009260</name>
</gene>
<dbReference type="SUPFAM" id="SSF51735">
    <property type="entry name" value="NAD(P)-binding Rossmann-fold domains"/>
    <property type="match status" value="1"/>
</dbReference>
<dbReference type="PANTHER" id="PTHR10366:SF564">
    <property type="entry name" value="STEROL-4-ALPHA-CARBOXYLATE 3-DEHYDROGENASE, DECARBOXYLATING"/>
    <property type="match status" value="1"/>
</dbReference>
<dbReference type="EMBL" id="DS027688">
    <property type="protein sequence ID" value="EAW22247.1"/>
    <property type="molecule type" value="Genomic_DNA"/>
</dbReference>
<feature type="domain" description="NAD-dependent epimerase/dehydratase" evidence="3">
    <location>
        <begin position="4"/>
        <end position="124"/>
    </location>
</feature>
<dbReference type="PANTHER" id="PTHR10366">
    <property type="entry name" value="NAD DEPENDENT EPIMERASE/DEHYDRATASE"/>
    <property type="match status" value="1"/>
</dbReference>
<dbReference type="GeneID" id="4591770"/>
<name>A1D1F4_NEOFI</name>
<dbReference type="STRING" id="331117.A1D1F4"/>
<dbReference type="KEGG" id="nfi:NFIA_009260"/>